<evidence type="ECO:0000313" key="3">
    <source>
        <dbReference type="EMBL" id="KAG2816227.1"/>
    </source>
</evidence>
<dbReference type="VEuPathDB" id="FungiDB:PC110_g22052"/>
<sequence>MDMGSPNSKGEDSRTTARLSSDGERRSLGFSDTGSSQKILTFDESGERARIDLIEDHYAEEDEKKKKQLEEGTSVQTQVFRSEQADGSVVTTTVRTTRTTTRSSSGDFVTAIEVQTTTETETKDRAKRTSVATETSTETVAGQVSTIADNDEDANETGDDVQTQVFRSEGEGGSIVTKTVRTTRRTVMMNGVAATTVDVQNTTETETKDGAKSTNVSTETRTEVGNGSAGSVTEEKASFDGLAAGNEHDSRRSFMFGKKRKYHKQWHPQFVAYLDRHDKRVETLSTADLLECARAFCHESFAEFHPELFNGESTEESKACWQVVTQIAAHYPLVAVQSLALDFGKKNLLILDEVTQGFDSENRLRKEVAVSMLGHSKAEACQVFDDLLVLKGGKVVYHGAGEDIVEYFNDLGYQCAPGHRVAQFLLNLAGEQEDRYRIMIPIGSKPDEGGSHFFKNFAVFLKYADDAAMIAGGNTPMSMSSPESTMKFSENDVSSTTVSVIEEANAVPGKTVKTEVFRSEEADGSIVTKTVRTTTHTETSPAGELVATIEVETTTETETKSGEKSTTVETETREETEVEESSLATTSGSTTTVSGGRAIRSTVEAGAAPGESVQTEVFQSQEADGSIVTKTVKTTTRTSTSASGELVKTIEVETTTETETKSGEKSTTVETETREETEVEESSLATTSGSTTTVSGGRAIRSTVEAGAAPGESVQTEVFQSQEADGSIVTKTVKTTTRTSRSASGELVKTIEVETTTETETKSGEKSTTVET</sequence>
<dbReference type="Gene3D" id="3.40.50.300">
    <property type="entry name" value="P-loop containing nucleotide triphosphate hydrolases"/>
    <property type="match status" value="1"/>
</dbReference>
<feature type="region of interest" description="Disordered" evidence="2">
    <location>
        <begin position="203"/>
        <end position="232"/>
    </location>
</feature>
<feature type="compositionally biased region" description="Low complexity" evidence="2">
    <location>
        <begin position="581"/>
        <end position="595"/>
    </location>
</feature>
<evidence type="ECO:0000313" key="4">
    <source>
        <dbReference type="Proteomes" id="UP000735874"/>
    </source>
</evidence>
<feature type="compositionally biased region" description="Polar residues" evidence="2">
    <location>
        <begin position="30"/>
        <end position="39"/>
    </location>
</feature>
<gene>
    <name evidence="3" type="ORF">PC113_g23113</name>
</gene>
<feature type="compositionally biased region" description="Basic and acidic residues" evidence="2">
    <location>
        <begin position="9"/>
        <end position="27"/>
    </location>
</feature>
<accession>A0A8T0Y036</accession>
<feature type="region of interest" description="Disordered" evidence="2">
    <location>
        <begin position="552"/>
        <end position="595"/>
    </location>
</feature>
<evidence type="ECO:0000256" key="1">
    <source>
        <dbReference type="ARBA" id="ARBA00022448"/>
    </source>
</evidence>
<name>A0A8T0Y036_9STRA</name>
<proteinExistence type="predicted"/>
<feature type="region of interest" description="Disordered" evidence="2">
    <location>
        <begin position="1"/>
        <end position="47"/>
    </location>
</feature>
<dbReference type="SUPFAM" id="SSF52540">
    <property type="entry name" value="P-loop containing nucleoside triphosphate hydrolases"/>
    <property type="match status" value="1"/>
</dbReference>
<feature type="region of interest" description="Disordered" evidence="2">
    <location>
        <begin position="652"/>
        <end position="721"/>
    </location>
</feature>
<dbReference type="AlphaFoldDB" id="A0A8T0Y036"/>
<organism evidence="3 4">
    <name type="scientific">Phytophthora cactorum</name>
    <dbReference type="NCBI Taxonomy" id="29920"/>
    <lineage>
        <taxon>Eukaryota</taxon>
        <taxon>Sar</taxon>
        <taxon>Stramenopiles</taxon>
        <taxon>Oomycota</taxon>
        <taxon>Peronosporomycetes</taxon>
        <taxon>Peronosporales</taxon>
        <taxon>Peronosporaceae</taxon>
        <taxon>Phytophthora</taxon>
    </lineage>
</organism>
<protein>
    <recommendedName>
        <fullName evidence="5">P-loop containing nucleoside triphosphate hydrolase</fullName>
    </recommendedName>
</protein>
<comment type="caution">
    <text evidence="3">The sequence shown here is derived from an EMBL/GenBank/DDBJ whole genome shotgun (WGS) entry which is preliminary data.</text>
</comment>
<dbReference type="Proteomes" id="UP000735874">
    <property type="component" value="Unassembled WGS sequence"/>
</dbReference>
<evidence type="ECO:0008006" key="5">
    <source>
        <dbReference type="Google" id="ProtNLM"/>
    </source>
</evidence>
<feature type="non-terminal residue" evidence="3">
    <location>
        <position position="772"/>
    </location>
</feature>
<feature type="compositionally biased region" description="Polar residues" evidence="2">
    <location>
        <begin position="212"/>
        <end position="231"/>
    </location>
</feature>
<evidence type="ECO:0000256" key="2">
    <source>
        <dbReference type="SAM" id="MobiDB-lite"/>
    </source>
</evidence>
<feature type="compositionally biased region" description="Low complexity" evidence="2">
    <location>
        <begin position="682"/>
        <end position="697"/>
    </location>
</feature>
<dbReference type="InterPro" id="IPR027417">
    <property type="entry name" value="P-loop_NTPase"/>
</dbReference>
<reference evidence="3" key="1">
    <citation type="submission" date="2018-10" db="EMBL/GenBank/DDBJ databases">
        <title>Effector identification in a new, highly contiguous assembly of the strawberry crown rot pathogen Phytophthora cactorum.</title>
        <authorList>
            <person name="Armitage A.D."/>
            <person name="Nellist C.F."/>
            <person name="Bates H."/>
            <person name="Vickerstaff R.J."/>
            <person name="Harrison R.J."/>
        </authorList>
    </citation>
    <scope>NUCLEOTIDE SEQUENCE</scope>
    <source>
        <strain evidence="3">15-7</strain>
    </source>
</reference>
<dbReference type="PANTHER" id="PTHR19241">
    <property type="entry name" value="ATP-BINDING CASSETTE TRANSPORTER"/>
    <property type="match status" value="1"/>
</dbReference>
<feature type="region of interest" description="Disordered" evidence="2">
    <location>
        <begin position="752"/>
        <end position="772"/>
    </location>
</feature>
<keyword evidence="1" id="KW-0813">Transport</keyword>
<dbReference type="EMBL" id="RCMG01002006">
    <property type="protein sequence ID" value="KAG2816227.1"/>
    <property type="molecule type" value="Genomic_DNA"/>
</dbReference>